<feature type="compositionally biased region" description="Basic and acidic residues" evidence="2">
    <location>
        <begin position="494"/>
        <end position="504"/>
    </location>
</feature>
<feature type="compositionally biased region" description="Polar residues" evidence="2">
    <location>
        <begin position="1449"/>
        <end position="1459"/>
    </location>
</feature>
<feature type="region of interest" description="Disordered" evidence="2">
    <location>
        <begin position="1"/>
        <end position="31"/>
    </location>
</feature>
<dbReference type="PANTHER" id="PTHR21553:SF25">
    <property type="entry name" value="CENTROSOMAL PROTEIN OF 295 KDA"/>
    <property type="match status" value="1"/>
</dbReference>
<feature type="compositionally biased region" description="Polar residues" evidence="2">
    <location>
        <begin position="1695"/>
        <end position="1706"/>
    </location>
</feature>
<proteinExistence type="predicted"/>
<feature type="region of interest" description="Disordered" evidence="2">
    <location>
        <begin position="256"/>
        <end position="277"/>
    </location>
</feature>
<dbReference type="GeneTree" id="ENSGT00940000153123"/>
<reference evidence="3" key="2">
    <citation type="submission" date="2025-09" db="UniProtKB">
        <authorList>
            <consortium name="Ensembl"/>
        </authorList>
    </citation>
    <scope>IDENTIFICATION</scope>
</reference>
<protein>
    <submittedName>
        <fullName evidence="3">Centrosomal protein 295</fullName>
    </submittedName>
</protein>
<dbReference type="GO" id="GO:0005829">
    <property type="term" value="C:cytosol"/>
    <property type="evidence" value="ECO:0007669"/>
    <property type="project" value="TreeGrafter"/>
</dbReference>
<feature type="coiled-coil region" evidence="1">
    <location>
        <begin position="541"/>
        <end position="580"/>
    </location>
</feature>
<feature type="compositionally biased region" description="Polar residues" evidence="2">
    <location>
        <begin position="1326"/>
        <end position="1337"/>
    </location>
</feature>
<feature type="region of interest" description="Disordered" evidence="2">
    <location>
        <begin position="921"/>
        <end position="950"/>
    </location>
</feature>
<feature type="compositionally biased region" description="Polar residues" evidence="2">
    <location>
        <begin position="472"/>
        <end position="487"/>
    </location>
</feature>
<dbReference type="GO" id="GO:0046599">
    <property type="term" value="P:regulation of centriole replication"/>
    <property type="evidence" value="ECO:0007669"/>
    <property type="project" value="TreeGrafter"/>
</dbReference>
<feature type="compositionally biased region" description="Polar residues" evidence="2">
    <location>
        <begin position="921"/>
        <end position="936"/>
    </location>
</feature>
<feature type="compositionally biased region" description="Basic and acidic residues" evidence="2">
    <location>
        <begin position="649"/>
        <end position="666"/>
    </location>
</feature>
<evidence type="ECO:0000313" key="3">
    <source>
        <dbReference type="Ensembl" id="ENSCAFP00020021008.1"/>
    </source>
</evidence>
<dbReference type="GO" id="GO:0005813">
    <property type="term" value="C:centrosome"/>
    <property type="evidence" value="ECO:0007669"/>
    <property type="project" value="TreeGrafter"/>
</dbReference>
<feature type="coiled-coil region" evidence="1">
    <location>
        <begin position="161"/>
        <end position="191"/>
    </location>
</feature>
<feature type="compositionally biased region" description="Polar residues" evidence="2">
    <location>
        <begin position="1476"/>
        <end position="1492"/>
    </location>
</feature>
<feature type="region of interest" description="Disordered" evidence="2">
    <location>
        <begin position="1524"/>
        <end position="1546"/>
    </location>
</feature>
<evidence type="ECO:0000256" key="2">
    <source>
        <dbReference type="SAM" id="MobiDB-lite"/>
    </source>
</evidence>
<evidence type="ECO:0000256" key="1">
    <source>
        <dbReference type="SAM" id="Coils"/>
    </source>
</evidence>
<feature type="region of interest" description="Disordered" evidence="2">
    <location>
        <begin position="1447"/>
        <end position="1492"/>
    </location>
</feature>
<feature type="region of interest" description="Disordered" evidence="2">
    <location>
        <begin position="649"/>
        <end position="670"/>
    </location>
</feature>
<feature type="region of interest" description="Disordered" evidence="2">
    <location>
        <begin position="1692"/>
        <end position="1722"/>
    </location>
</feature>
<gene>
    <name evidence="3" type="primary">CEP295</name>
</gene>
<keyword evidence="4" id="KW-1185">Reference proteome</keyword>
<reference evidence="3" key="1">
    <citation type="submission" date="2025-08" db="UniProtKB">
        <authorList>
            <consortium name="Ensembl"/>
        </authorList>
    </citation>
    <scope>IDENTIFICATION</scope>
</reference>
<accession>A0A8C0KW59</accession>
<name>A0A8C0KW59_CANLU</name>
<dbReference type="Ensembl" id="ENSCAFT00020024317.1">
    <property type="protein sequence ID" value="ENSCAFP00020021008.1"/>
    <property type="gene ID" value="ENSCAFG00020016598.1"/>
</dbReference>
<feature type="compositionally biased region" description="Basic and acidic residues" evidence="2">
    <location>
        <begin position="1338"/>
        <end position="1347"/>
    </location>
</feature>
<keyword evidence="1" id="KW-0175">Coiled coil</keyword>
<organism evidence="3 4">
    <name type="scientific">Canis lupus dingo</name>
    <name type="common">dingo</name>
    <dbReference type="NCBI Taxonomy" id="286419"/>
    <lineage>
        <taxon>Eukaryota</taxon>
        <taxon>Metazoa</taxon>
        <taxon>Chordata</taxon>
        <taxon>Craniata</taxon>
        <taxon>Vertebrata</taxon>
        <taxon>Euteleostomi</taxon>
        <taxon>Mammalia</taxon>
        <taxon>Eutheria</taxon>
        <taxon>Laurasiatheria</taxon>
        <taxon>Carnivora</taxon>
        <taxon>Caniformia</taxon>
        <taxon>Canidae</taxon>
        <taxon>Canis</taxon>
    </lineage>
</organism>
<feature type="region of interest" description="Disordered" evidence="2">
    <location>
        <begin position="440"/>
        <end position="504"/>
    </location>
</feature>
<feature type="region of interest" description="Disordered" evidence="2">
    <location>
        <begin position="1189"/>
        <end position="1236"/>
    </location>
</feature>
<feature type="region of interest" description="Disordered" evidence="2">
    <location>
        <begin position="1323"/>
        <end position="1350"/>
    </location>
</feature>
<evidence type="ECO:0000313" key="4">
    <source>
        <dbReference type="Proteomes" id="UP000694391"/>
    </source>
</evidence>
<dbReference type="PANTHER" id="PTHR21553">
    <property type="entry name" value="ALMS1-RELATED"/>
    <property type="match status" value="1"/>
</dbReference>
<dbReference type="Proteomes" id="UP000694391">
    <property type="component" value="Unplaced"/>
</dbReference>
<dbReference type="GO" id="GO:0005814">
    <property type="term" value="C:centriole"/>
    <property type="evidence" value="ECO:0007669"/>
    <property type="project" value="TreeGrafter"/>
</dbReference>
<sequence length="2369" mass="268752">MAEVTGARRWLPRRRTDGGWGAAGPRAQGPSPCELRFLTPEPLYLKYPEMKRKVVNAGKLRLSPNEEAHVLKEDYERRRKLRLLQVREQERDIALQIREDIKQRRSQQLTRLAEELRTEWKESQTQKIKNLERLYLASLRTMGEGHQQAKENEPDLNALARRAAERKRKAEMRHKEALKLQKNKKEELMKQKTWHIAARKEALIVEKKRSAKITSLPPPPPSLFENIDLKTTSNVKTGSSTYHHLCTFVNREMDTKQPDPHLAAEEEAKRREEWQKQVAQERMEQHEKAHTRGFQAMKKIHLAQTQEKLMKELQRLQQEDLAHRRQNVAQMPPQLVELPYKRSEMKEDWQRELEFAFEDMYNADRMKGNLILRLEPEPLPTVTDQIQDEELDLSMEQEKLGETEIPLAVKTHQVPSKILFKKLLNKIRSQKSLWTIKSMSEDESEVTTTVSETESKAPTVESGATFGEERTLSSVQEQVAESDTLTVDSGPLTSEEKPLSMDTDSEREQVQPIPAVAQSSILLHPQEEAVRIRMAARQKQIMEIEEQKQKQLELLEQIEQQKLRLETDRFRAQLEEEKRRMQQTGVGYRKSHSYIDCRGIRTYEQFHRQSVETARKRLLEYQTMLKGKYPSVLATSSITDSLISVLPRKPERPTVTSEHWDQDQRPKLSPNKYQPIPSSQISELEPDYFQVPRQSLFPQRQAETTTDTLITSDVLAKQSLESQEQPKQSTVSVSHSVFSQMQDKSLPSSESIIAQQGNLKALQEQLDLQKEVLQSRLEAQEQLLLYKQKELEGQTGLSISLPVRSLDSFATLPSARAESGRIQASSPTWGDTAVPAGHLGVPQLPDRLLSFSQPVLSQQDNFTFLQGQLNTQRDSLQARREAQEVLHVHKQSELGRRIGSGQTEPPSLPSQVAQHLFTSLPSAGTHSGKIQEQYSSESEKGLLSSQSENQKSQDGSLSFLQHFLPLHDSLKLLQEQLTTQRDALQASHEPKTELLLHRQRDLGNGKSGQRSLLFSPVVAQRLVASQTPAKTEPRRIQNFYLSEKESVTPSSHPVTPAFQNVSHSFPQHNLPQQENLTLQEQSHMQRVMLGEQETQEFVHKQQHELEKIISPEQTGTSLSLSQVAESERCQEFMSVNSDGTVPLSHLKILRFQERLLGYSPHTRPLQDSLEGHQEWPDRVKAALHFSQNTQGNVSSEQTDSSFGPQLGQPSFTSFPSAESGTTQEPLSTESDSKSHLQIPQLQDRLLRLSQLIQPQQDNLKALGERLATQREAIIQSRQEAQEELLLHKRKEGISPEQVGTSSFLPSVVQHSFASLRLSESGRIQEPCSTKSDNTASSRHSEIPRLTDRGLSQPVLPQRDYLIALQQEHLDPKGNALPCGKNTQKELVLPSQYKFEEELPSEHFIQPHHDDLKVLQQQLEIQRKTIRSRQEVQEELIMQRLSQLEKRVSSAPTGSSSLSQVALPVADSERIQKPLTARSNNTVPSSHPETPISQDRLSSLSQTVLPQQDILTAQLDLQREVIQSNEKSGEELSDRQTQLTESESSEHAIPSLFLPMERDHSFIPLPFAEVKSKNNCELYSSKSEHAAPSSNSGIPKFQDRLLCLSQPVLTQQDNIELQKQLDLQKKVLQYSQKAQEELLVQRQAALQQQIQKHQQTLKEFFKSSQISKPKAENDTETQKLREWLPQLQDLAEGDQGSISPASRSNSGELLDKQLGRRSSKPPVAKVKCGLDLNQHELSAIPEVESPASGRTSVLGKPDFYQDRDPLRVSISREQSLFGSPLDCDAFGCLYPIAQENICGDDPNEAVRVKETVAENHAVLSYAVEEEHTYLSPAVKPDNAETEEIYHEPLLSITISTGSFLSYENTDLSLTDPGSFSEHVDHREQESATGKEKETNILSSIVPSSQVIYQRQDSGEVHQPVLPALEKFTSGKTHMQQMMDKHINEANLMTEKTDLWAKIILNIDLDFPELEHTFPNLHRQLFKPLEPHPDFDISSSYSGISQDSRDFYQNSDSSCESHHAVLSSKSTVSFTALRRTSLNSSNISLNQFHILQHADLPVIFSIEARDSSQSMENHYSEIMQNKKKSVHFQLSVGNVQNSVFSSSDEVNVFLPLSQQHSTPCGSTSSECSIKTQPEGRKERLDFEELSERGIDTMLESRGFSGNKNEPHEVLNIKSHVEEIDCPYRTVEMGTSVQAPYSIQNEKYFENSTKAETPKIKNLSQVAQSELALSSGSLQSSIPVWETESGHGIMEEPELTLVSTSDISIAEMDFANLTLEEKEGNEAKSNSQVNFRAPFNMNTPHLYKTPPNITALPGSLQEAFLKRKKPFMERSSQRQKEIKNKFRVSENSQIKTVKEKPIGMFHTTSISSHKRM</sequence>